<protein>
    <submittedName>
        <fullName evidence="3">DegV family protein</fullName>
    </submittedName>
</protein>
<dbReference type="AlphaFoldDB" id="M1Z3T8"/>
<dbReference type="EMBL" id="LT669839">
    <property type="protein sequence ID" value="SHD77461.1"/>
    <property type="molecule type" value="Genomic_DNA"/>
</dbReference>
<dbReference type="Gene3D" id="3.40.50.10170">
    <property type="match status" value="1"/>
</dbReference>
<dbReference type="InterPro" id="IPR003797">
    <property type="entry name" value="DegV"/>
</dbReference>
<gene>
    <name evidence="3" type="ORF">CUESP1_2104</name>
</gene>
<dbReference type="PROSITE" id="PS51482">
    <property type="entry name" value="DEGV"/>
    <property type="match status" value="1"/>
</dbReference>
<sequence>MIKIIMDSTSDLPDNIIEKYDIEILPLRVYIDNKEYLDKVTIKVEDVYCAMRKGIYPKTSLPNPKETYELFKKYASNGIDFIYYSFSSKLSSTYETSYLIIQELRKEYPDVRMEIIDTKAGSFATGLVVLQGARLAKQGASFEDIVKASEEHIQHIEHVFTINDLSWLLKGGRISKSGAIIGKALNIKPILDVQEGKMVVIKKIRGRKRALNELVNLVQQRIKEFPNQIIGITHADDLKTALEIKDMITKKIGNNNNILIEKIGSVLGSHLGIGGVGVFFFNKKTESYIGEVQSV</sequence>
<dbReference type="HOGENOM" id="CLU_048251_4_1_9"/>
<reference evidence="3 4" key="1">
    <citation type="submission" date="2016-11" db="EMBL/GenBank/DDBJ databases">
        <authorList>
            <person name="Manzoor S."/>
        </authorList>
    </citation>
    <scope>NUCLEOTIDE SEQUENCE [LARGE SCALE GENOMIC DNA]</scope>
    <source>
        <strain evidence="3">Clostridium ultunense strain Esp</strain>
    </source>
</reference>
<dbReference type="NCBIfam" id="TIGR00762">
    <property type="entry name" value="DegV"/>
    <property type="match status" value="1"/>
</dbReference>
<keyword evidence="4" id="KW-1185">Reference proteome</keyword>
<dbReference type="GO" id="GO:0008289">
    <property type="term" value="F:lipid binding"/>
    <property type="evidence" value="ECO:0007669"/>
    <property type="project" value="UniProtKB-KW"/>
</dbReference>
<evidence type="ECO:0000256" key="2">
    <source>
        <dbReference type="ARBA" id="ARBA00023121"/>
    </source>
</evidence>
<keyword evidence="2" id="KW-0446">Lipid-binding</keyword>
<dbReference type="PANTHER" id="PTHR33434">
    <property type="entry name" value="DEGV DOMAIN-CONTAINING PROTEIN DR_1986-RELATED"/>
    <property type="match status" value="1"/>
</dbReference>
<dbReference type="InterPro" id="IPR043168">
    <property type="entry name" value="DegV_C"/>
</dbReference>
<name>M1Z3T8_9FIRM</name>
<dbReference type="RefSeq" id="WP_005587878.1">
    <property type="nucleotide sequence ID" value="NZ_LT669839.1"/>
</dbReference>
<dbReference type="Gene3D" id="3.30.1180.10">
    <property type="match status" value="1"/>
</dbReference>
<evidence type="ECO:0000313" key="4">
    <source>
        <dbReference type="Proteomes" id="UP000245423"/>
    </source>
</evidence>
<proteinExistence type="predicted"/>
<comment type="function">
    <text evidence="1">May bind long-chain fatty acids, such as palmitate, and may play a role in lipid transport or fatty acid metabolism.</text>
</comment>
<organism evidence="3 4">
    <name type="scientific">[Clostridium] ultunense Esp</name>
    <dbReference type="NCBI Taxonomy" id="1288971"/>
    <lineage>
        <taxon>Bacteria</taxon>
        <taxon>Bacillati</taxon>
        <taxon>Bacillota</taxon>
        <taxon>Tissierellia</taxon>
        <taxon>Tissierellales</taxon>
        <taxon>Tepidimicrobiaceae</taxon>
        <taxon>Schnuerera</taxon>
    </lineage>
</organism>
<accession>M1Z3T8</accession>
<evidence type="ECO:0000256" key="1">
    <source>
        <dbReference type="ARBA" id="ARBA00003238"/>
    </source>
</evidence>
<evidence type="ECO:0000313" key="3">
    <source>
        <dbReference type="EMBL" id="SHD77461.1"/>
    </source>
</evidence>
<dbReference type="SUPFAM" id="SSF82549">
    <property type="entry name" value="DAK1/DegV-like"/>
    <property type="match status" value="1"/>
</dbReference>
<dbReference type="Pfam" id="PF02645">
    <property type="entry name" value="DegV"/>
    <property type="match status" value="1"/>
</dbReference>
<dbReference type="InterPro" id="IPR050270">
    <property type="entry name" value="DegV_domain_contain"/>
</dbReference>
<dbReference type="Proteomes" id="UP000245423">
    <property type="component" value="Chromosome 1"/>
</dbReference>
<dbReference type="PANTHER" id="PTHR33434:SF3">
    <property type="entry name" value="DEGV DOMAIN-CONTAINING PROTEIN YITS"/>
    <property type="match status" value="1"/>
</dbReference>